<protein>
    <submittedName>
        <fullName evidence="3">N-acetylmuramoyl-L-alanine amidase</fullName>
    </submittedName>
</protein>
<dbReference type="Gene3D" id="3.30.70.1070">
    <property type="entry name" value="Sporulation related repeat"/>
    <property type="match status" value="1"/>
</dbReference>
<dbReference type="SMART" id="SM00047">
    <property type="entry name" value="LYZ2"/>
    <property type="match status" value="1"/>
</dbReference>
<dbReference type="EMBL" id="DVGK01000020">
    <property type="protein sequence ID" value="HIR12537.1"/>
    <property type="molecule type" value="Genomic_DNA"/>
</dbReference>
<dbReference type="SUPFAM" id="SSF110997">
    <property type="entry name" value="Sporulation related repeat"/>
    <property type="match status" value="1"/>
</dbReference>
<dbReference type="GO" id="GO:0042834">
    <property type="term" value="F:peptidoglycan binding"/>
    <property type="evidence" value="ECO:0007669"/>
    <property type="project" value="InterPro"/>
</dbReference>
<dbReference type="Gene3D" id="1.10.530.10">
    <property type="match status" value="1"/>
</dbReference>
<dbReference type="Proteomes" id="UP000886757">
    <property type="component" value="Unassembled WGS sequence"/>
</dbReference>
<dbReference type="SMART" id="SM00644">
    <property type="entry name" value="Ami_2"/>
    <property type="match status" value="1"/>
</dbReference>
<dbReference type="Pfam" id="PF05036">
    <property type="entry name" value="SPOR"/>
    <property type="match status" value="1"/>
</dbReference>
<name>A0A9D1D8L5_9FIRM</name>
<feature type="domain" description="SPOR" evidence="2">
    <location>
        <begin position="418"/>
        <end position="490"/>
    </location>
</feature>
<dbReference type="Gene3D" id="3.40.80.10">
    <property type="entry name" value="Peptidoglycan recognition protein-like"/>
    <property type="match status" value="1"/>
</dbReference>
<dbReference type="Pfam" id="PF01832">
    <property type="entry name" value="Glucosaminidase"/>
    <property type="match status" value="1"/>
</dbReference>
<gene>
    <name evidence="3" type="ORF">IAB31_01280</name>
</gene>
<dbReference type="PANTHER" id="PTHR33308">
    <property type="entry name" value="PEPTIDOGLYCAN HYDROLASE FLGJ"/>
    <property type="match status" value="1"/>
</dbReference>
<accession>A0A9D1D8L5</accession>
<dbReference type="PANTHER" id="PTHR33308:SF9">
    <property type="entry name" value="PEPTIDOGLYCAN HYDROLASE FLGJ"/>
    <property type="match status" value="1"/>
</dbReference>
<proteinExistence type="predicted"/>
<dbReference type="InterPro" id="IPR051056">
    <property type="entry name" value="Glycosyl_Hydrolase_73"/>
</dbReference>
<dbReference type="GO" id="GO:0008745">
    <property type="term" value="F:N-acetylmuramoyl-L-alanine amidase activity"/>
    <property type="evidence" value="ECO:0007669"/>
    <property type="project" value="InterPro"/>
</dbReference>
<evidence type="ECO:0000256" key="1">
    <source>
        <dbReference type="ARBA" id="ARBA00022801"/>
    </source>
</evidence>
<dbReference type="GO" id="GO:0004040">
    <property type="term" value="F:amidase activity"/>
    <property type="evidence" value="ECO:0007669"/>
    <property type="project" value="InterPro"/>
</dbReference>
<dbReference type="InterPro" id="IPR036505">
    <property type="entry name" value="Amidase/PGRP_sf"/>
</dbReference>
<dbReference type="InterPro" id="IPR007730">
    <property type="entry name" value="SPOR-like_dom"/>
</dbReference>
<organism evidence="3 4">
    <name type="scientific">Candidatus Choladousia intestinavium</name>
    <dbReference type="NCBI Taxonomy" id="2840727"/>
    <lineage>
        <taxon>Bacteria</taxon>
        <taxon>Bacillati</taxon>
        <taxon>Bacillota</taxon>
        <taxon>Clostridia</taxon>
        <taxon>Lachnospirales</taxon>
        <taxon>Lachnospiraceae</taxon>
        <taxon>Lachnospiraceae incertae sedis</taxon>
        <taxon>Candidatus Choladousia</taxon>
    </lineage>
</organism>
<dbReference type="AlphaFoldDB" id="A0A9D1D8L5"/>
<reference evidence="3" key="1">
    <citation type="submission" date="2020-10" db="EMBL/GenBank/DDBJ databases">
        <authorList>
            <person name="Gilroy R."/>
        </authorList>
    </citation>
    <scope>NUCLEOTIDE SEQUENCE</scope>
    <source>
        <strain evidence="3">ChiSjej4B22-8148</strain>
    </source>
</reference>
<reference evidence="3" key="2">
    <citation type="journal article" date="2021" name="PeerJ">
        <title>Extensive microbial diversity within the chicken gut microbiome revealed by metagenomics and culture.</title>
        <authorList>
            <person name="Gilroy R."/>
            <person name="Ravi A."/>
            <person name="Getino M."/>
            <person name="Pursley I."/>
            <person name="Horton D.L."/>
            <person name="Alikhan N.F."/>
            <person name="Baker D."/>
            <person name="Gharbi K."/>
            <person name="Hall N."/>
            <person name="Watson M."/>
            <person name="Adriaenssens E.M."/>
            <person name="Foster-Nyarko E."/>
            <person name="Jarju S."/>
            <person name="Secka A."/>
            <person name="Antonio M."/>
            <person name="Oren A."/>
            <person name="Chaudhuri R.R."/>
            <person name="La Ragione R."/>
            <person name="Hildebrand F."/>
            <person name="Pallen M.J."/>
        </authorList>
    </citation>
    <scope>NUCLEOTIDE SEQUENCE</scope>
    <source>
        <strain evidence="3">ChiSjej4B22-8148</strain>
    </source>
</reference>
<comment type="caution">
    <text evidence="3">The sequence shown here is derived from an EMBL/GenBank/DDBJ whole genome shotgun (WGS) entry which is preliminary data.</text>
</comment>
<dbReference type="PROSITE" id="PS51724">
    <property type="entry name" value="SPOR"/>
    <property type="match status" value="1"/>
</dbReference>
<sequence length="490" mass="54821">MKFSQDYISNQNSYEKNDVKWIVIHNTDNFNKGADAKAHAKAQHDGNFDGMSAHCYVDDGSIAYDVMPPERGAWHVGVNYGGKLFGTVSNRNSYGIEMCVQAGYDYEKAFSNLVKVCKVKMDELGIDAAHVVSHYDVCGKNCPSQIRAKGDWERFKNLIGAEGEEIPESGNGTEVDRLYRVRKSWEDAESQRGAYRILENAKNDCPPGWTVYDWNGEAVYSNTAAVTGTQTSEFVDLSEKEAAARLLEICRPISVSYGLFPSVCAAQTILESGYCKTELARKANNVCGMKCNLSGNTWSGSTWDGKSKVSILTPEQDGAGNIYYVFADFRMYPNIEESIKDRCAYLLEALDGSELRYAGIQDCKNYTEQINLIKKGEYATDVNYVSKICDIIDRFELSIYDGDITENEEESGETEEPERPGELYTVQAGAYTVRENAEARVQKLKAAGFDSFIFFEDNFYKIQAGAYELKENAEKQVERLKAAGFSAFIR</sequence>
<dbReference type="InterPro" id="IPR036680">
    <property type="entry name" value="SPOR-like_sf"/>
</dbReference>
<dbReference type="InterPro" id="IPR002901">
    <property type="entry name" value="MGlyc_endo_b_GlcNAc-like_dom"/>
</dbReference>
<dbReference type="GO" id="GO:0009253">
    <property type="term" value="P:peptidoglycan catabolic process"/>
    <property type="evidence" value="ECO:0007669"/>
    <property type="project" value="InterPro"/>
</dbReference>
<evidence type="ECO:0000259" key="2">
    <source>
        <dbReference type="PROSITE" id="PS51724"/>
    </source>
</evidence>
<evidence type="ECO:0000313" key="3">
    <source>
        <dbReference type="EMBL" id="HIR12537.1"/>
    </source>
</evidence>
<evidence type="ECO:0000313" key="4">
    <source>
        <dbReference type="Proteomes" id="UP000886757"/>
    </source>
</evidence>
<dbReference type="SUPFAM" id="SSF55846">
    <property type="entry name" value="N-acetylmuramoyl-L-alanine amidase-like"/>
    <property type="match status" value="1"/>
</dbReference>
<dbReference type="Gene3D" id="4.10.80.30">
    <property type="entry name" value="DNA polymerase, domain 6"/>
    <property type="match status" value="1"/>
</dbReference>
<keyword evidence="1" id="KW-0378">Hydrolase</keyword>
<dbReference type="CDD" id="cd06583">
    <property type="entry name" value="PGRP"/>
    <property type="match status" value="1"/>
</dbReference>
<dbReference type="Pfam" id="PF01510">
    <property type="entry name" value="Amidase_2"/>
    <property type="match status" value="1"/>
</dbReference>
<dbReference type="InterPro" id="IPR002502">
    <property type="entry name" value="Amidase_domain"/>
</dbReference>